<organism evidence="1 2">
    <name type="scientific">Arachis hypogaea</name>
    <name type="common">Peanut</name>
    <dbReference type="NCBI Taxonomy" id="3818"/>
    <lineage>
        <taxon>Eukaryota</taxon>
        <taxon>Viridiplantae</taxon>
        <taxon>Streptophyta</taxon>
        <taxon>Embryophyta</taxon>
        <taxon>Tracheophyta</taxon>
        <taxon>Spermatophyta</taxon>
        <taxon>Magnoliopsida</taxon>
        <taxon>eudicotyledons</taxon>
        <taxon>Gunneridae</taxon>
        <taxon>Pentapetalae</taxon>
        <taxon>rosids</taxon>
        <taxon>fabids</taxon>
        <taxon>Fabales</taxon>
        <taxon>Fabaceae</taxon>
        <taxon>Papilionoideae</taxon>
        <taxon>50 kb inversion clade</taxon>
        <taxon>dalbergioids sensu lato</taxon>
        <taxon>Dalbergieae</taxon>
        <taxon>Pterocarpus clade</taxon>
        <taxon>Arachis</taxon>
    </lineage>
</organism>
<dbReference type="PANTHER" id="PTHR31286">
    <property type="entry name" value="GLYCINE-RICH CELL WALL STRUCTURAL PROTEIN 1.8-LIKE"/>
    <property type="match status" value="1"/>
</dbReference>
<gene>
    <name evidence="1" type="ORF">Ahy_B03g061882</name>
</gene>
<dbReference type="AlphaFoldDB" id="A0A444ZSA9"/>
<name>A0A444ZSA9_ARAHY</name>
<sequence>MVDNKLLNAKEGGPSEKDNPFDLCPIIPVLKEEFNKWCKPRKTVFTIKILRKRVYQVSWSSVSIEIRLKKDYSNTLLERLWMIARYYLIVQRWRPFFLTSKSVVRKISAWIRIPIFSIEIYNHHFLWRVGSTIGNMLKIDKATSV</sequence>
<dbReference type="PANTHER" id="PTHR31286:SF99">
    <property type="entry name" value="DUF4283 DOMAIN-CONTAINING PROTEIN"/>
    <property type="match status" value="1"/>
</dbReference>
<proteinExistence type="predicted"/>
<keyword evidence="2" id="KW-1185">Reference proteome</keyword>
<reference evidence="1 2" key="1">
    <citation type="submission" date="2019-01" db="EMBL/GenBank/DDBJ databases">
        <title>Sequencing of cultivated peanut Arachis hypogaea provides insights into genome evolution and oil improvement.</title>
        <authorList>
            <person name="Chen X."/>
        </authorList>
    </citation>
    <scope>NUCLEOTIDE SEQUENCE [LARGE SCALE GENOMIC DNA]</scope>
    <source>
        <strain evidence="2">cv. Fuhuasheng</strain>
        <tissue evidence="1">Leaves</tissue>
    </source>
</reference>
<dbReference type="InterPro" id="IPR040256">
    <property type="entry name" value="At4g02000-like"/>
</dbReference>
<dbReference type="Proteomes" id="UP000289738">
    <property type="component" value="Chromosome B03"/>
</dbReference>
<dbReference type="EMBL" id="SDMP01000013">
    <property type="protein sequence ID" value="RYR17079.1"/>
    <property type="molecule type" value="Genomic_DNA"/>
</dbReference>
<evidence type="ECO:0000313" key="1">
    <source>
        <dbReference type="EMBL" id="RYR17079.1"/>
    </source>
</evidence>
<protein>
    <submittedName>
        <fullName evidence="1">Uncharacterized protein</fullName>
    </submittedName>
</protein>
<accession>A0A444ZSA9</accession>
<comment type="caution">
    <text evidence="1">The sequence shown here is derived from an EMBL/GenBank/DDBJ whole genome shotgun (WGS) entry which is preliminary data.</text>
</comment>
<evidence type="ECO:0000313" key="2">
    <source>
        <dbReference type="Proteomes" id="UP000289738"/>
    </source>
</evidence>